<sequence length="322" mass="36039">MDDTEMSIPSNSPVLGYFAEEYATSQQCEHDFAELPPLSSYDDMTVFDCEFVDGQADFVVDEKNPLQKASKAKRAKVNAEILETANRVHKSGKAVGFQAKVASFNGFKSARLPDYVKTLLTQAKILPHRDEFLECSDGLYRGTLQDRSKTIFSLMLSAFVVNCNVANGMIVIATGKGGKNLTHDALRMEVALRHGVYIAESTWYFYINKLVQCGYLQSDTVAIYEDGHAAKFHAEASYKVLSKALLDMLGAMRLSVRHGAAKHEADLKTKGKTFKQKPRYPSSRYRMDGTLRQNMNIVEPSQQLLDLIASQHLRETYHAPPH</sequence>
<accession>A0ABQ4PS54</accession>
<keyword evidence="2" id="KW-1185">Reference proteome</keyword>
<proteinExistence type="predicted"/>
<name>A0ABQ4PS54_9GAMM</name>
<evidence type="ECO:0000313" key="1">
    <source>
        <dbReference type="EMBL" id="GIU52678.1"/>
    </source>
</evidence>
<organism evidence="1 2">
    <name type="scientific">Shewanella sairae</name>
    <dbReference type="NCBI Taxonomy" id="190310"/>
    <lineage>
        <taxon>Bacteria</taxon>
        <taxon>Pseudomonadati</taxon>
        <taxon>Pseudomonadota</taxon>
        <taxon>Gammaproteobacteria</taxon>
        <taxon>Alteromonadales</taxon>
        <taxon>Shewanellaceae</taxon>
        <taxon>Shewanella</taxon>
    </lineage>
</organism>
<comment type="caution">
    <text evidence="1">The sequence shown here is derived from an EMBL/GenBank/DDBJ whole genome shotgun (WGS) entry which is preliminary data.</text>
</comment>
<reference evidence="1" key="1">
    <citation type="submission" date="2021-05" db="EMBL/GenBank/DDBJ databases">
        <title>Molecular characterization for Shewanella algae harboring chromosomal blaOXA-55-like strains isolated from clinical and environment sample.</title>
        <authorList>
            <person name="Ohama Y."/>
            <person name="Aoki K."/>
            <person name="Harada S."/>
            <person name="Moriya K."/>
            <person name="Ishii Y."/>
            <person name="Tateda K."/>
        </authorList>
    </citation>
    <scope>NUCLEOTIDE SEQUENCE</scope>
    <source>
        <strain evidence="1">JCM 11563</strain>
    </source>
</reference>
<dbReference type="Proteomes" id="UP000887104">
    <property type="component" value="Unassembled WGS sequence"/>
</dbReference>
<dbReference type="RefSeq" id="WP_246616301.1">
    <property type="nucleotide sequence ID" value="NZ_BPEY01000215.1"/>
</dbReference>
<protein>
    <submittedName>
        <fullName evidence="1">Uncharacterized protein</fullName>
    </submittedName>
</protein>
<evidence type="ECO:0000313" key="2">
    <source>
        <dbReference type="Proteomes" id="UP000887104"/>
    </source>
</evidence>
<dbReference type="EMBL" id="BPEY01000215">
    <property type="protein sequence ID" value="GIU52678.1"/>
    <property type="molecule type" value="Genomic_DNA"/>
</dbReference>
<gene>
    <name evidence="1" type="ORF">TUM4438_45970</name>
</gene>